<evidence type="ECO:0000256" key="1">
    <source>
        <dbReference type="SAM" id="MobiDB-lite"/>
    </source>
</evidence>
<keyword evidence="3" id="KW-1185">Reference proteome</keyword>
<dbReference type="Proteomes" id="UP001360953">
    <property type="component" value="Unassembled WGS sequence"/>
</dbReference>
<dbReference type="EMBL" id="JBBPEH010000005">
    <property type="protein sequence ID" value="KAK7538158.1"/>
    <property type="molecule type" value="Genomic_DNA"/>
</dbReference>
<feature type="compositionally biased region" description="Basic and acidic residues" evidence="1">
    <location>
        <begin position="13"/>
        <end position="23"/>
    </location>
</feature>
<feature type="compositionally biased region" description="Low complexity" evidence="1">
    <location>
        <begin position="1"/>
        <end position="12"/>
    </location>
</feature>
<name>A0ABR1LTY9_9PEZI</name>
<feature type="region of interest" description="Disordered" evidence="1">
    <location>
        <begin position="1"/>
        <end position="25"/>
    </location>
</feature>
<evidence type="ECO:0000313" key="3">
    <source>
        <dbReference type="Proteomes" id="UP001360953"/>
    </source>
</evidence>
<reference evidence="2 3" key="1">
    <citation type="submission" date="2024-04" db="EMBL/GenBank/DDBJ databases">
        <title>Phyllosticta paracitricarpa is synonymous to the EU quarantine fungus P. citricarpa based on phylogenomic analyses.</title>
        <authorList>
            <consortium name="Lawrence Berkeley National Laboratory"/>
            <person name="Van ingen-buijs V.A."/>
            <person name="Van westerhoven A.C."/>
            <person name="Haridas S."/>
            <person name="Skiadas P."/>
            <person name="Martin F."/>
            <person name="Groenewald J.Z."/>
            <person name="Crous P.W."/>
            <person name="Seidl M.F."/>
        </authorList>
    </citation>
    <scope>NUCLEOTIDE SEQUENCE [LARGE SCALE GENOMIC DNA]</scope>
    <source>
        <strain evidence="2 3">CPC 17464</strain>
    </source>
</reference>
<sequence>MLMLAKSKAASVAEKKQSTEKSHVGQTDTRVYLPIAGRRKKFGRLFHVPIKHRTGYEDSSCGHVPKRKLACTHLGQTSCVQQRHRHLPVGDCLVLLTLLHRWRRRLRTGPRQPRGDWNAQGRSRLRMGTVGNAWTDCPIPPRQSLFANNAKGSLSRWGVWGHPGNKHEVREGGRKPFRGIDSASRVRGGERDGLRVRRIGSALVRERASERSGRVGASSYSIIDVDGRGSKVVLLLLF</sequence>
<comment type="caution">
    <text evidence="2">The sequence shown here is derived from an EMBL/GenBank/DDBJ whole genome shotgun (WGS) entry which is preliminary data.</text>
</comment>
<organism evidence="2 3">
    <name type="scientific">Phyllosticta citribraziliensis</name>
    <dbReference type="NCBI Taxonomy" id="989973"/>
    <lineage>
        <taxon>Eukaryota</taxon>
        <taxon>Fungi</taxon>
        <taxon>Dikarya</taxon>
        <taxon>Ascomycota</taxon>
        <taxon>Pezizomycotina</taxon>
        <taxon>Dothideomycetes</taxon>
        <taxon>Dothideomycetes incertae sedis</taxon>
        <taxon>Botryosphaeriales</taxon>
        <taxon>Phyllostictaceae</taxon>
        <taxon>Phyllosticta</taxon>
    </lineage>
</organism>
<protein>
    <submittedName>
        <fullName evidence="2">Uncharacterized protein</fullName>
    </submittedName>
</protein>
<proteinExistence type="predicted"/>
<accession>A0ABR1LTY9</accession>
<dbReference type="GeneID" id="92028228"/>
<gene>
    <name evidence="2" type="ORF">J3D65DRAFT_318146</name>
</gene>
<dbReference type="RefSeq" id="XP_066655845.1">
    <property type="nucleotide sequence ID" value="XM_066795322.1"/>
</dbReference>
<evidence type="ECO:0000313" key="2">
    <source>
        <dbReference type="EMBL" id="KAK7538158.1"/>
    </source>
</evidence>